<keyword evidence="3" id="KW-1185">Reference proteome</keyword>
<reference evidence="2 3" key="1">
    <citation type="submission" date="2019-12" db="EMBL/GenBank/DDBJ databases">
        <authorList>
            <person name="Li M."/>
        </authorList>
    </citation>
    <scope>NUCLEOTIDE SEQUENCE [LARGE SCALE GENOMIC DNA]</scope>
    <source>
        <strain evidence="2 3">GBMRC 2046</strain>
    </source>
</reference>
<protein>
    <recommendedName>
        <fullName evidence="4">Cytochrome c domain-containing protein</fullName>
    </recommendedName>
</protein>
<name>A0A7X3LUD2_9HYPH</name>
<dbReference type="GO" id="GO:0009055">
    <property type="term" value="F:electron transfer activity"/>
    <property type="evidence" value="ECO:0007669"/>
    <property type="project" value="InterPro"/>
</dbReference>
<dbReference type="Proteomes" id="UP000433101">
    <property type="component" value="Unassembled WGS sequence"/>
</dbReference>
<dbReference type="InterPro" id="IPR036909">
    <property type="entry name" value="Cyt_c-like_dom_sf"/>
</dbReference>
<evidence type="ECO:0000256" key="1">
    <source>
        <dbReference type="SAM" id="SignalP"/>
    </source>
</evidence>
<feature type="chain" id="PRO_5030585986" description="Cytochrome c domain-containing protein" evidence="1">
    <location>
        <begin position="22"/>
        <end position="170"/>
    </location>
</feature>
<sequence>MFRAIVPVSMIIAAISAPAFSQGIDPHALYEDRCAGCHAPHASELATEKLELRGADLITKDRGQPLDAFLQSHRRTGLSPEEIDALLAHFSAIPLSGGLYRDKCTTCHERARELARLFLVERENRIVGRYSGRDIEAFLAGHGRLDPEEKRAIVEMFARQIDNLKQSGKP</sequence>
<gene>
    <name evidence="2" type="ORF">GR183_10115</name>
</gene>
<keyword evidence="1" id="KW-0732">Signal</keyword>
<proteinExistence type="predicted"/>
<evidence type="ECO:0000313" key="2">
    <source>
        <dbReference type="EMBL" id="MXN65254.1"/>
    </source>
</evidence>
<dbReference type="GO" id="GO:0020037">
    <property type="term" value="F:heme binding"/>
    <property type="evidence" value="ECO:0007669"/>
    <property type="project" value="InterPro"/>
</dbReference>
<comment type="caution">
    <text evidence="2">The sequence shown here is derived from an EMBL/GenBank/DDBJ whole genome shotgun (WGS) entry which is preliminary data.</text>
</comment>
<evidence type="ECO:0008006" key="4">
    <source>
        <dbReference type="Google" id="ProtNLM"/>
    </source>
</evidence>
<dbReference type="RefSeq" id="WP_160775455.1">
    <property type="nucleotide sequence ID" value="NZ_WUMV01000003.1"/>
</dbReference>
<evidence type="ECO:0000313" key="3">
    <source>
        <dbReference type="Proteomes" id="UP000433101"/>
    </source>
</evidence>
<organism evidence="2 3">
    <name type="scientific">Stappia sediminis</name>
    <dbReference type="NCBI Taxonomy" id="2692190"/>
    <lineage>
        <taxon>Bacteria</taxon>
        <taxon>Pseudomonadati</taxon>
        <taxon>Pseudomonadota</taxon>
        <taxon>Alphaproteobacteria</taxon>
        <taxon>Hyphomicrobiales</taxon>
        <taxon>Stappiaceae</taxon>
        <taxon>Stappia</taxon>
    </lineage>
</organism>
<dbReference type="EMBL" id="WUMV01000003">
    <property type="protein sequence ID" value="MXN65254.1"/>
    <property type="molecule type" value="Genomic_DNA"/>
</dbReference>
<feature type="signal peptide" evidence="1">
    <location>
        <begin position="1"/>
        <end position="21"/>
    </location>
</feature>
<dbReference type="AlphaFoldDB" id="A0A7X3LUD2"/>
<dbReference type="SUPFAM" id="SSF46626">
    <property type="entry name" value="Cytochrome c"/>
    <property type="match status" value="1"/>
</dbReference>
<accession>A0A7X3LUD2</accession>